<dbReference type="PROSITE" id="PS50075">
    <property type="entry name" value="CARRIER"/>
    <property type="match status" value="3"/>
</dbReference>
<protein>
    <submittedName>
        <fullName evidence="6">Amino acid adenylation domain-containing protein</fullName>
    </submittedName>
</protein>
<keyword evidence="4" id="KW-0597">Phosphoprotein</keyword>
<keyword evidence="7" id="KW-1185">Reference proteome</keyword>
<keyword evidence="3" id="KW-0596">Phosphopantetheine</keyword>
<evidence type="ECO:0000313" key="7">
    <source>
        <dbReference type="Proteomes" id="UP000667802"/>
    </source>
</evidence>
<dbReference type="Pfam" id="PF00550">
    <property type="entry name" value="PP-binding"/>
    <property type="match status" value="3"/>
</dbReference>
<dbReference type="CDD" id="cd19531">
    <property type="entry name" value="LCL_NRPS-like"/>
    <property type="match status" value="3"/>
</dbReference>
<dbReference type="InterPro" id="IPR042099">
    <property type="entry name" value="ANL_N_sf"/>
</dbReference>
<dbReference type="InterPro" id="IPR001242">
    <property type="entry name" value="Condensation_dom"/>
</dbReference>
<dbReference type="Proteomes" id="UP000667802">
    <property type="component" value="Unassembled WGS sequence"/>
</dbReference>
<dbReference type="SUPFAM" id="SSF52777">
    <property type="entry name" value="CoA-dependent acyltransferases"/>
    <property type="match status" value="5"/>
</dbReference>
<dbReference type="GO" id="GO:0008610">
    <property type="term" value="P:lipid biosynthetic process"/>
    <property type="evidence" value="ECO:0007669"/>
    <property type="project" value="UniProtKB-ARBA"/>
</dbReference>
<gene>
    <name evidence="6" type="ORF">G7B40_016400</name>
</gene>
<dbReference type="FunFam" id="3.30.559.30:FF:000001">
    <property type="entry name" value="Non-ribosomal peptide synthetase"/>
    <property type="match status" value="2"/>
</dbReference>
<dbReference type="GO" id="GO:0003824">
    <property type="term" value="F:catalytic activity"/>
    <property type="evidence" value="ECO:0007669"/>
    <property type="project" value="InterPro"/>
</dbReference>
<dbReference type="NCBIfam" id="NF003417">
    <property type="entry name" value="PRK04813.1"/>
    <property type="match status" value="3"/>
</dbReference>
<evidence type="ECO:0000259" key="5">
    <source>
        <dbReference type="PROSITE" id="PS50075"/>
    </source>
</evidence>
<dbReference type="InterPro" id="IPR025110">
    <property type="entry name" value="AMP-bd_C"/>
</dbReference>
<dbReference type="FunFam" id="3.30.300.30:FF:000010">
    <property type="entry name" value="Enterobactin synthetase component F"/>
    <property type="match status" value="3"/>
</dbReference>
<sequence>MDTYKKTIKSYSYKQQQWLIKDLQSTEVIPELEAQLEYWKQQLANSPPVLELPTDRPRPSVMSCVGKKLHIELPKSLSEALKAFSQREDCSLFMTLLAAFKTLLHRYSSQSDIVVGSPIAGRNRTETEDLISFFVNTLVLRTDLSDNPTVRELLSRIREVASGAYNNQDLPFEKLVEELQLEHSLSYNPLFQVMFVFQNTSVGKRTLADLTLSAQPVETKATPLDLTLELEETASGVKGCFDYNTDLFDETTIIRMAGHFQTLLEGMVAHPEQRVGQLPLLTTAERQQLLVEWNDTYIKYPQSECIHRLFEAQVEQTPNAIAAVFQDLETLPAGCSQITYHELNARANQLAHYLQTLGVGSEVLVGICVERSLDMLVGLLGILKAGGAYVPLDPAYPNERLALMLEDAQVQVLLTQNHLSYKLPESAAHVVCLDTDWGVISSESEANAFSEVAGDNLAYVIYTSGSTGKPKGVQLTHKSATNFLNSMKQEPGLTKSDILLAVTTISFDIAVLELYLPLIVGAKVVIVSREVATDGKRLLEQLVTSGATIMQATPATWRLLLASGWESSPRIKILCGGEALTPDLANQLLERSICLWNLYGPTETTVWSSAYKVEGLQQQSRAKEAPEPIGHPIANTQIYLLDSNLQPVPIGVKGELHIGGAGLARGYLNRPKLTNEKFIPNPFYNSKFKIQNSKLYKTGDLARYLPDGNIEYIGRIDHLVKLRGFRIELGEIETVLNQHPDVRQSVVIVREDQPGDKRLVAYIILEQESPTTSRMLRNFLKEQLPEYMVPGVFLMLEVFPLTPNGKVDRRALPAPETSLSDCEVDLVLPRTITEKLLASIWAEILGLKQVGIYNNFFELGGHSLLATQVTSRIRETFAVDVSLRYLFESPTIAAFSQVIETARNSNTMGHVSEIERVCTKENLPLSFSQARLWLLNQLDPEGSAYNLSTAYQLTGELNVVALEQSLGEIVQRHEALRTTFASVNGQPFQVIHDSQIVPLSLIEAQDLSEREVEILVTQLAAQPFNLATGPLYRVRLLRLTPEDYLLLFTIHHIIFDEWSENIFFEELATLYEAFCTGKRSPLPELPIQYADFANWQRQWLQGKTLEAQLDYWKQQLANSPPVLELPTDRPRPSVMSYVGKKLHIELPKSLSKALKDFSQKEGITLYMTLLAAFKTLLYRYSSQSDIVVGSPIAGRNRTETEDIIGFFVNCLVLRTDLSGNPTVRELLGRIREVALSAYEHQDLPFEKLVEELQPERSLSYNPLFQVMFVFQNTPVGKRTLPGLTLSPQPVETKATQFDLTLELEETASGLKGCLDYNTDFFDETTIIRMAGHFQTLLEGIVAHPEQRIAQLPLLTAAERQQLLVESNQTRVDHPQAQSVHQLFEEQVEKTPLSVALVFEDQQLTYRELNNRANQLAHHLQTLGVKPDVLVGLCAERSLLMIVGVLGILKAGGAYVPLDPGYPPERLAFILDDTQASVILTQEKLVNKLPNREAEVICLDSDWEAIANNSQENPVSAVTPNNLMYVIYTSGSTGQPKGVMIPHRGILNMLHWRQRTFGITQQDKVLQTIPFSFDPSVWQIFWPLSFGAQLVMARPGGHQDGAYLIKTIIEQDITVLGLVPSIIRMLLEEKGIEKCKHLKHVTTGGEALSIELMERFLTSLDLENVLLNCYGPTEVSIDATVWICPRHTDHPSAPIGRPIDNVQIYILDENLQPVSVGKTGELHIGGAGLARGYLNRPELTNQKFIPNPFSSEPGSRIYKTGDLARYLPDGNIEFLGRIDDQVKIRGFRIELGEIEAILRQHSAVQQTLVLVREDVPGNKQLVAYVVAKPEQAPNQSELRCFLQDRLPEYMVPTAFVFLDVLPLNANGKVDRRALPAPDISSFSRAKSFVAPSTPTEKVLASIWEHLLSIPQIGINDNFFALGGHSLLGMQVISRCRQAFSTEIPLQLLFEKPTIAGLAGVIDQSHIESADVKTHQRIIPQSKGDRIPLSFAQQRVWFLEQLTPDSATSYIMTNALRLTGNLNVDVLQQSLDAIVCHHEVLRTNFILLPDGSPIQIIGEPRSVELMTIDLTQEPESGQKEQVQTILDYEAQRPFDLASDLMLRATLLKIDQQEQILVLSMHHIASDGSSMLILWKQLASVYTAFLNGLQNPLSKLPIQYGDFAIWQHQWLSGEILDTQLNYWKTQLAGANQVLELPTDYPRPPVQTNRAGTQSLLIPKALSESITAISRQEGVTLFMTMLAAFGSLLYRYTGQEGVSIGTPIAGRNRVEIEELIGFFVNTVVLRIDFSGHPSFRSLLDRVRQLALDAYAHQEMPFEKLVEELQPERDTSRNPLFQVWFNMLNLEDVQLELPGLSCEPIPMQETAAKFDLTVYVTEQKQGIKLDLVYNADLFTPERMMELLEQYHNLLNQIVINPQVSITNLSLVTVQAKFLLPNPQQPLHTGSEQLVHTSFCEQAQRVPLKLAIVDKQLTWTYAQLEERANQFAHYLLANNIRSQEIVAIYAERSAALVWAILGVLKAGCAFMILDPAYPSARVIDCLEIAQPCAWFNIAEVESPASVSEYLGLSGVNCLEFSPDLILPTDAPKVVIEPDDLAYVAFTSGSTGKPKGIKGTHRPLSHFLQWHVQTFGLSESDRFSMLSGLAHDPLLRDIFTPLSLGATLCIPKQEDIETPGSLADWMKRQRLSVAHLTPAMAQLLTTNVKTNTTDLRYLFFSGDVLTHQDVSRIRNFAPQATCVNFYGATETPQAMGYFIVHDQCDRIFKETIPIGRGIADVQLLVLNADLNLAGVSELGEIYVRTPYLTQGYIGSDQLTQEKFIINPLTNIARDRLYKTGDLGRYLPDGNIEFVGRVDHQVKIRGFRIELGEIEAVLSQHPSVEQIVVISREDVLGEKQLVAYVVPKLRQVCTTNELCDFLKPKLPKYMIPASIVMLDALPLTPNNKVDRLALPIPADARQQSFNSSVTARNQLEEQLTEIWQEVLGIHPISVKDNFFDLGGHSLLAIRLFAEIEQKFGKKIPLTTLFQAGTIETLANRIALEKQFTSDYHHQDVSENLWSSLVEIQPKGSRLPLFCIHPLGGSLLGYYNLSVHLGLDQPVYGLQPLGLDGKQRPFTRVEDMAEYYIREIQTVQPHGPYFFAGYSFGGTVAFEMAHQLIRKGEKIGIIAMVDSLRPGCDARASFFKRIFLHLEQVLEEGPAYLKRKLVGWKQWGTYSLKHRYKHYLQTQHKISETDEHLEVIVANTMAAEAYNYQVYPGSITLLRTEDKYRDEAIGIQYDPQFGWGELATEGVEIHYVAGDHIHLLEEPNVRYLAQKLKVCLNKALPPKH</sequence>
<dbReference type="InterPro" id="IPR036736">
    <property type="entry name" value="ACP-like_sf"/>
</dbReference>
<dbReference type="PROSITE" id="PS00012">
    <property type="entry name" value="PHOSPHOPANTETHEINE"/>
    <property type="match status" value="1"/>
</dbReference>
<dbReference type="Pfam" id="PF00975">
    <property type="entry name" value="Thioesterase"/>
    <property type="match status" value="1"/>
</dbReference>
<proteinExistence type="inferred from homology"/>
<feature type="domain" description="Carrier" evidence="5">
    <location>
        <begin position="1889"/>
        <end position="1964"/>
    </location>
</feature>
<dbReference type="Gene3D" id="3.40.50.980">
    <property type="match status" value="4"/>
</dbReference>
<dbReference type="PANTHER" id="PTHR45527:SF1">
    <property type="entry name" value="FATTY ACID SYNTHASE"/>
    <property type="match status" value="1"/>
</dbReference>
<dbReference type="FunFam" id="3.40.50.980:FF:000001">
    <property type="entry name" value="Non-ribosomal peptide synthetase"/>
    <property type="match status" value="2"/>
</dbReference>
<reference evidence="7" key="1">
    <citation type="journal article" date="2021" name="Science">
        <title>Hunting the eagle killer: A cyanobacterial neurotoxin causes vacuolar myelinopathy.</title>
        <authorList>
            <person name="Breinlinger S."/>
            <person name="Phillips T.J."/>
            <person name="Haram B.N."/>
            <person name="Mares J."/>
            <person name="Martinez Yerena J.A."/>
            <person name="Hrouzek P."/>
            <person name="Sobotka R."/>
            <person name="Henderson W.M."/>
            <person name="Schmieder P."/>
            <person name="Williams S.M."/>
            <person name="Lauderdale J.D."/>
            <person name="Wilde H.D."/>
            <person name="Gerrin W."/>
            <person name="Kust A."/>
            <person name="Washington J.W."/>
            <person name="Wagner C."/>
            <person name="Geier B."/>
            <person name="Liebeke M."/>
            <person name="Enke H."/>
            <person name="Niedermeyer T.H.J."/>
            <person name="Wilde S.B."/>
        </authorList>
    </citation>
    <scope>NUCLEOTIDE SEQUENCE [LARGE SCALE GENOMIC DNA]</scope>
    <source>
        <strain evidence="7">Thurmond2011</strain>
    </source>
</reference>
<dbReference type="Gene3D" id="3.40.50.1820">
    <property type="entry name" value="alpha/beta hydrolase"/>
    <property type="match status" value="1"/>
</dbReference>
<name>A0AAP5I778_9CYAN</name>
<dbReference type="Gene3D" id="3.30.559.10">
    <property type="entry name" value="Chloramphenicol acetyltransferase-like domain"/>
    <property type="match status" value="2"/>
</dbReference>
<dbReference type="SUPFAM" id="SSF47336">
    <property type="entry name" value="ACP-like"/>
    <property type="match status" value="3"/>
</dbReference>
<accession>A0AAP5I778</accession>
<evidence type="ECO:0000256" key="4">
    <source>
        <dbReference type="ARBA" id="ARBA00022553"/>
    </source>
</evidence>
<dbReference type="SMART" id="SM00823">
    <property type="entry name" value="PKS_PP"/>
    <property type="match status" value="3"/>
</dbReference>
<dbReference type="FunFam" id="1.10.1200.10:FF:000005">
    <property type="entry name" value="Nonribosomal peptide synthetase 1"/>
    <property type="match status" value="3"/>
</dbReference>
<dbReference type="PROSITE" id="PS00455">
    <property type="entry name" value="AMP_BINDING"/>
    <property type="match status" value="3"/>
</dbReference>
<dbReference type="InterPro" id="IPR020845">
    <property type="entry name" value="AMP-binding_CS"/>
</dbReference>
<dbReference type="InterPro" id="IPR009081">
    <property type="entry name" value="PP-bd_ACP"/>
</dbReference>
<dbReference type="InterPro" id="IPR045851">
    <property type="entry name" value="AMP-bd_C_sf"/>
</dbReference>
<dbReference type="CDD" id="cd05930">
    <property type="entry name" value="A_NRPS"/>
    <property type="match status" value="2"/>
</dbReference>
<dbReference type="FunFam" id="2.30.38.10:FF:000001">
    <property type="entry name" value="Non-ribosomal peptide synthetase PvdI"/>
    <property type="match status" value="2"/>
</dbReference>
<feature type="domain" description="Carrier" evidence="5">
    <location>
        <begin position="828"/>
        <end position="903"/>
    </location>
</feature>
<dbReference type="SUPFAM" id="SSF56801">
    <property type="entry name" value="Acetyl-CoA synthetase-like"/>
    <property type="match status" value="3"/>
</dbReference>
<dbReference type="Gene3D" id="2.30.38.10">
    <property type="entry name" value="Luciferase, Domain 3"/>
    <property type="match status" value="2"/>
</dbReference>
<organism evidence="6 7">
    <name type="scientific">Aetokthonos hydrillicola Thurmond2011</name>
    <dbReference type="NCBI Taxonomy" id="2712845"/>
    <lineage>
        <taxon>Bacteria</taxon>
        <taxon>Bacillati</taxon>
        <taxon>Cyanobacteriota</taxon>
        <taxon>Cyanophyceae</taxon>
        <taxon>Nostocales</taxon>
        <taxon>Hapalosiphonaceae</taxon>
        <taxon>Aetokthonos</taxon>
    </lineage>
</organism>
<dbReference type="GO" id="GO:0031177">
    <property type="term" value="F:phosphopantetheine binding"/>
    <property type="evidence" value="ECO:0007669"/>
    <property type="project" value="InterPro"/>
</dbReference>
<dbReference type="Pfam" id="PF00668">
    <property type="entry name" value="Condensation"/>
    <property type="match status" value="3"/>
</dbReference>
<dbReference type="Gene3D" id="1.10.1200.10">
    <property type="entry name" value="ACP-like"/>
    <property type="match status" value="3"/>
</dbReference>
<evidence type="ECO:0000256" key="3">
    <source>
        <dbReference type="ARBA" id="ARBA00022450"/>
    </source>
</evidence>
<dbReference type="GO" id="GO:0005737">
    <property type="term" value="C:cytoplasm"/>
    <property type="evidence" value="ECO:0007669"/>
    <property type="project" value="TreeGrafter"/>
</dbReference>
<dbReference type="Gene3D" id="3.30.300.30">
    <property type="match status" value="3"/>
</dbReference>
<comment type="similarity">
    <text evidence="2">Belongs to the ATP-dependent AMP-binding enzyme family.</text>
</comment>
<evidence type="ECO:0000313" key="6">
    <source>
        <dbReference type="EMBL" id="MDR9896131.1"/>
    </source>
</evidence>
<dbReference type="CDD" id="cd12116">
    <property type="entry name" value="A_NRPS_Ta1_like"/>
    <property type="match status" value="1"/>
</dbReference>
<dbReference type="EMBL" id="JAALHA020000007">
    <property type="protein sequence ID" value="MDR9896131.1"/>
    <property type="molecule type" value="Genomic_DNA"/>
</dbReference>
<dbReference type="InterPro" id="IPR000873">
    <property type="entry name" value="AMP-dep_synth/lig_dom"/>
</dbReference>
<dbReference type="PANTHER" id="PTHR45527">
    <property type="entry name" value="NONRIBOSOMAL PEPTIDE SYNTHETASE"/>
    <property type="match status" value="1"/>
</dbReference>
<dbReference type="RefSeq" id="WP_208349377.1">
    <property type="nucleotide sequence ID" value="NZ_JAALHA020000007.1"/>
</dbReference>
<dbReference type="InterPro" id="IPR001031">
    <property type="entry name" value="Thioesterase"/>
</dbReference>
<dbReference type="InterPro" id="IPR020806">
    <property type="entry name" value="PKS_PP-bd"/>
</dbReference>
<dbReference type="InterPro" id="IPR029058">
    <property type="entry name" value="AB_hydrolase_fold"/>
</dbReference>
<dbReference type="FunFam" id="3.40.50.12780:FF:000012">
    <property type="entry name" value="Non-ribosomal peptide synthetase"/>
    <property type="match status" value="2"/>
</dbReference>
<dbReference type="Pfam" id="PF13193">
    <property type="entry name" value="AMP-binding_C"/>
    <property type="match status" value="3"/>
</dbReference>
<comment type="cofactor">
    <cofactor evidence="1">
        <name>pantetheine 4'-phosphate</name>
        <dbReference type="ChEBI" id="CHEBI:47942"/>
    </cofactor>
</comment>
<dbReference type="InterPro" id="IPR006162">
    <property type="entry name" value="Ppantetheine_attach_site"/>
</dbReference>
<dbReference type="InterPro" id="IPR010071">
    <property type="entry name" value="AA_adenyl_dom"/>
</dbReference>
<dbReference type="Pfam" id="PF00501">
    <property type="entry name" value="AMP-binding"/>
    <property type="match status" value="3"/>
</dbReference>
<evidence type="ECO:0000256" key="1">
    <source>
        <dbReference type="ARBA" id="ARBA00001957"/>
    </source>
</evidence>
<comment type="caution">
    <text evidence="6">The sequence shown here is derived from an EMBL/GenBank/DDBJ whole genome shotgun (WGS) entry which is preliminary data.</text>
</comment>
<dbReference type="SUPFAM" id="SSF53474">
    <property type="entry name" value="alpha/beta-Hydrolases"/>
    <property type="match status" value="1"/>
</dbReference>
<feature type="domain" description="Carrier" evidence="5">
    <location>
        <begin position="2958"/>
        <end position="3033"/>
    </location>
</feature>
<dbReference type="Gene3D" id="3.40.50.12780">
    <property type="entry name" value="N-terminal domain of ligase-like"/>
    <property type="match status" value="1"/>
</dbReference>
<dbReference type="NCBIfam" id="TIGR01733">
    <property type="entry name" value="AA-adenyl-dom"/>
    <property type="match status" value="3"/>
</dbReference>
<dbReference type="GO" id="GO:0043041">
    <property type="term" value="P:amino acid activation for nonribosomal peptide biosynthetic process"/>
    <property type="evidence" value="ECO:0007669"/>
    <property type="project" value="TreeGrafter"/>
</dbReference>
<evidence type="ECO:0000256" key="2">
    <source>
        <dbReference type="ARBA" id="ARBA00006432"/>
    </source>
</evidence>
<dbReference type="FunFam" id="3.30.559.10:FF:000012">
    <property type="entry name" value="Non-ribosomal peptide synthetase"/>
    <property type="match status" value="1"/>
</dbReference>
<dbReference type="Gene3D" id="3.30.559.30">
    <property type="entry name" value="Nonribosomal peptide synthetase, condensation domain"/>
    <property type="match status" value="3"/>
</dbReference>
<dbReference type="InterPro" id="IPR023213">
    <property type="entry name" value="CAT-like_dom_sf"/>
</dbReference>
<dbReference type="GO" id="GO:0044550">
    <property type="term" value="P:secondary metabolite biosynthetic process"/>
    <property type="evidence" value="ECO:0007669"/>
    <property type="project" value="UniProtKB-ARBA"/>
</dbReference>